<dbReference type="Proteomes" id="UP001431532">
    <property type="component" value="Unassembled WGS sequence"/>
</dbReference>
<dbReference type="GO" id="GO:0008237">
    <property type="term" value="F:metallopeptidase activity"/>
    <property type="evidence" value="ECO:0007669"/>
    <property type="project" value="InterPro"/>
</dbReference>
<dbReference type="Gene3D" id="3.30.2290.10">
    <property type="entry name" value="PmbA/TldD superfamily"/>
    <property type="match status" value="1"/>
</dbReference>
<dbReference type="Pfam" id="PF19289">
    <property type="entry name" value="PmbA_TldD_3rd"/>
    <property type="match status" value="1"/>
</dbReference>
<feature type="domain" description="Metalloprotease TldD/E central" evidence="2">
    <location>
        <begin position="108"/>
        <end position="211"/>
    </location>
</feature>
<dbReference type="GO" id="GO:0006508">
    <property type="term" value="P:proteolysis"/>
    <property type="evidence" value="ECO:0007669"/>
    <property type="project" value="InterPro"/>
</dbReference>
<protein>
    <submittedName>
        <fullName evidence="3">Metallopeptidase TldD-related protein</fullName>
    </submittedName>
</protein>
<dbReference type="InterPro" id="IPR047657">
    <property type="entry name" value="PmbA"/>
</dbReference>
<proteinExistence type="predicted"/>
<evidence type="ECO:0000313" key="3">
    <source>
        <dbReference type="EMBL" id="MDI6452633.1"/>
    </source>
</evidence>
<comment type="caution">
    <text evidence="3">The sequence shown here is derived from an EMBL/GenBank/DDBJ whole genome shotgun (WGS) entry which is preliminary data.</text>
</comment>
<organism evidence="3 4">
    <name type="scientific">Peloplasma aerotolerans</name>
    <dbReference type="NCBI Taxonomy" id="3044389"/>
    <lineage>
        <taxon>Bacteria</taxon>
        <taxon>Bacillati</taxon>
        <taxon>Mycoplasmatota</taxon>
        <taxon>Mollicutes</taxon>
        <taxon>Acholeplasmatales</taxon>
        <taxon>Acholeplasmataceae</taxon>
        <taxon>Peloplasma</taxon>
    </lineage>
</organism>
<dbReference type="InterPro" id="IPR045570">
    <property type="entry name" value="Metalloprtase-TldD/E_cen_dom"/>
</dbReference>
<gene>
    <name evidence="3" type="ORF">QJ521_03555</name>
</gene>
<dbReference type="RefSeq" id="WP_282839050.1">
    <property type="nucleotide sequence ID" value="NZ_JASCXW010000007.1"/>
</dbReference>
<evidence type="ECO:0000313" key="4">
    <source>
        <dbReference type="Proteomes" id="UP001431532"/>
    </source>
</evidence>
<reference evidence="3" key="1">
    <citation type="submission" date="2023-05" db="EMBL/GenBank/DDBJ databases">
        <title>Mariniplasma microaerophilum sp. nov., a novel anaerobic mollicute isolated from terrestrial mud volcano, Taman Peninsula, Russia.</title>
        <authorList>
            <person name="Khomyakova M.A."/>
            <person name="Merkel A.Y."/>
            <person name="Slobodkin A.I."/>
        </authorList>
    </citation>
    <scope>NUCLEOTIDE SEQUENCE</scope>
    <source>
        <strain evidence="3">M4Ah</strain>
    </source>
</reference>
<dbReference type="AlphaFoldDB" id="A0AAW6U3T5"/>
<dbReference type="SUPFAM" id="SSF111283">
    <property type="entry name" value="Putative modulator of DNA gyrase, PmbA/TldD"/>
    <property type="match status" value="1"/>
</dbReference>
<evidence type="ECO:0000259" key="1">
    <source>
        <dbReference type="Pfam" id="PF19289"/>
    </source>
</evidence>
<dbReference type="EMBL" id="JASCXW010000007">
    <property type="protein sequence ID" value="MDI6452633.1"/>
    <property type="molecule type" value="Genomic_DNA"/>
</dbReference>
<accession>A0AAW6U3T5</accession>
<name>A0AAW6U3T5_9MOLU</name>
<dbReference type="GO" id="GO:0005829">
    <property type="term" value="C:cytosol"/>
    <property type="evidence" value="ECO:0007669"/>
    <property type="project" value="TreeGrafter"/>
</dbReference>
<dbReference type="PANTHER" id="PTHR43421">
    <property type="entry name" value="METALLOPROTEASE PMBA"/>
    <property type="match status" value="1"/>
</dbReference>
<dbReference type="InterPro" id="IPR035068">
    <property type="entry name" value="TldD/PmbA_N"/>
</dbReference>
<dbReference type="InterPro" id="IPR036059">
    <property type="entry name" value="TldD/PmbA_sf"/>
</dbReference>
<dbReference type="Pfam" id="PF19290">
    <property type="entry name" value="PmbA_TldD_2nd"/>
    <property type="match status" value="1"/>
</dbReference>
<dbReference type="InterPro" id="IPR045569">
    <property type="entry name" value="Metalloprtase-TldD/E_C"/>
</dbReference>
<dbReference type="PANTHER" id="PTHR43421:SF1">
    <property type="entry name" value="METALLOPROTEASE PMBA"/>
    <property type="match status" value="1"/>
</dbReference>
<keyword evidence="4" id="KW-1185">Reference proteome</keyword>
<sequence>MYKKWIELGLSKGLKDLEIFAVRNRSLKLGVYQNELDQHVQSDVEVVNIRGIYNHKLSTIKFENLSTSNVDQMLDQLIENAKALTIEEPAIIFEGSPSYPEVKDEIYDFSKINVLNKIELLKDLEKTILTNKYVSQVQTSVYQENDTTTTLINSKGLYLTRRNTYAYAYAIGVFKKDDDIKTAYDIKLVKSFEQFEAKKMAEETIHKGVSKLGGSSIPSKSYPIVFSNEKFSDLLQVFSTIFSGESAYRNLTALKDKVGQKIANESFNLIDDPLHKDAYFQTPFDDEGVACKKRYVVEKGVFTGFNHNLKTAKIYNVEPTGNGFGGGISPTNLYLEPKAKSFDDIIKDIQDGVYITELVGLHAGVKTVSGDFSLQASGFKIKAGEIDHPVKMIVISGNFFDMINEIVEIGSDLKFGLSGIGSPSVYIKRLMVGGEV</sequence>
<evidence type="ECO:0000259" key="2">
    <source>
        <dbReference type="Pfam" id="PF19290"/>
    </source>
</evidence>
<feature type="domain" description="Metalloprotease TldD/E C-terminal" evidence="1">
    <location>
        <begin position="220"/>
        <end position="434"/>
    </location>
</feature>